<feature type="compositionally biased region" description="Pro residues" evidence="1">
    <location>
        <begin position="282"/>
        <end position="300"/>
    </location>
</feature>
<dbReference type="RefSeq" id="WP_266137506.1">
    <property type="nucleotide sequence ID" value="NZ_JANIDX010000003.1"/>
</dbReference>
<feature type="compositionally biased region" description="Polar residues" evidence="1">
    <location>
        <begin position="136"/>
        <end position="157"/>
    </location>
</feature>
<reference evidence="2 3" key="1">
    <citation type="submission" date="2022-07" db="EMBL/GenBank/DDBJ databases">
        <title>Bombella genomes.</title>
        <authorList>
            <person name="Harer L."/>
            <person name="Styblova S."/>
            <person name="Ehrmann M."/>
        </authorList>
    </citation>
    <scope>NUCLEOTIDE SEQUENCE [LARGE SCALE GENOMIC DNA]</scope>
    <source>
        <strain evidence="2 3">TMW 2.2556</strain>
    </source>
</reference>
<accession>A0ABT3WRK1</accession>
<dbReference type="EMBL" id="JANIDX010000003">
    <property type="protein sequence ID" value="MCX5619466.1"/>
    <property type="molecule type" value="Genomic_DNA"/>
</dbReference>
<keyword evidence="3" id="KW-1185">Reference proteome</keyword>
<feature type="region of interest" description="Disordered" evidence="1">
    <location>
        <begin position="131"/>
        <end position="157"/>
    </location>
</feature>
<feature type="region of interest" description="Disordered" evidence="1">
    <location>
        <begin position="230"/>
        <end position="311"/>
    </location>
</feature>
<evidence type="ECO:0000256" key="1">
    <source>
        <dbReference type="SAM" id="MobiDB-lite"/>
    </source>
</evidence>
<evidence type="ECO:0000313" key="2">
    <source>
        <dbReference type="EMBL" id="MCX5619466.1"/>
    </source>
</evidence>
<sequence length="412" mass="44007">MAILDTLIIQLGLDGSGLAQGAAQAHQNLTTLEQHANNTAQTLAQTGQQGADAFRTFRQEAMGALALFTGGRSLATFGQDITHATQALSTLGQQLTATPPQLNTLQQALAPLSQHPTSLLEDTPLIPHTPQDHTHTATSLTPTSPISNPLTHTSPSPNRAVQEWANLLSRANQLTRQALQEVEPTLHNAEQALARLHQRKQHPNADAPANNPLAMVQDLSALLTTRTILATHTPPHSPPSRTAEPPFYTPPAAKPHTPNAPQPSLTKRTAAASQAANTPLTPASPPHHPTPSFNPPPPASPHLSERDETSTHWARLTHALTQASAALAQHHLPQQHSNTTPPQLSNTHAITQIVQAMDTAQPRHTTTHNNTTHSPTINITVKANSQHPAEIARAVEASIAKTITRYTLAHIS</sequence>
<gene>
    <name evidence="2" type="ORF">NQF89_03400</name>
</gene>
<feature type="compositionally biased region" description="Pro residues" evidence="1">
    <location>
        <begin position="247"/>
        <end position="261"/>
    </location>
</feature>
<dbReference type="Proteomes" id="UP001165575">
    <property type="component" value="Unassembled WGS sequence"/>
</dbReference>
<comment type="caution">
    <text evidence="2">The sequence shown here is derived from an EMBL/GenBank/DDBJ whole genome shotgun (WGS) entry which is preliminary data.</text>
</comment>
<proteinExistence type="predicted"/>
<name>A0ABT3WRK1_9PROT</name>
<feature type="compositionally biased region" description="Polar residues" evidence="1">
    <location>
        <begin position="262"/>
        <end position="277"/>
    </location>
</feature>
<organism evidence="2 3">
    <name type="scientific">Bombella pollinis</name>
    <dbReference type="NCBI Taxonomy" id="2967337"/>
    <lineage>
        <taxon>Bacteria</taxon>
        <taxon>Pseudomonadati</taxon>
        <taxon>Pseudomonadota</taxon>
        <taxon>Alphaproteobacteria</taxon>
        <taxon>Acetobacterales</taxon>
        <taxon>Acetobacteraceae</taxon>
        <taxon>Bombella</taxon>
    </lineage>
</organism>
<protein>
    <submittedName>
        <fullName evidence="2">Uncharacterized protein</fullName>
    </submittedName>
</protein>
<evidence type="ECO:0000313" key="3">
    <source>
        <dbReference type="Proteomes" id="UP001165575"/>
    </source>
</evidence>